<evidence type="ECO:0000313" key="3">
    <source>
        <dbReference type="EMBL" id="EAY06730.1"/>
    </source>
</evidence>
<keyword evidence="4" id="KW-1185">Reference proteome</keyword>
<dbReference type="eggNOG" id="KOG2998">
    <property type="taxonomic scope" value="Eukaryota"/>
</dbReference>
<dbReference type="PANTHER" id="PTHR12771:SF2">
    <property type="entry name" value="ELMO DOMAIN-CONTAINING PROTEIN 3"/>
    <property type="match status" value="1"/>
</dbReference>
<name>A2EKT3_TRIV3</name>
<dbReference type="KEGG" id="tva:4764611"/>
<feature type="domain" description="ELMO" evidence="2">
    <location>
        <begin position="167"/>
        <end position="319"/>
    </location>
</feature>
<accession>A2EKT3</accession>
<sequence>MSEPDSNLSDKKRVRFAPLPARRQSVRINEGIEYQEPQKEKEDKQDEDDSFHSDSDSSEQKEVPKEITEAKNQWNQIDSQQKQLNTNLPTEHGVGGTIIDRSSPITYYDASIYLINQSKEIECAVPALKFTSKSCFCFPKKPSQGAVTAFGEAYKICKIDFKEDDLVHHRILTSLHVALTGISTPPLRVGPHWEDVGFQSSDPITDLRASGMLGLLLPLGMLVKFKEFSHRIIRISRGDSPFPLMVVLIVYTKETVEAAETTDLLDGVNTTEEAWRRMLLYFTGLVNVLVTDWVRDFLCFNTDFNHFTVVAARGKLNPLDIVKWGEKAEHEDDMAQKPELSQEHLEV</sequence>
<dbReference type="VEuPathDB" id="TrichDB:TVAG_310170"/>
<dbReference type="OMA" id="NEAPIQQ"/>
<organism evidence="3 4">
    <name type="scientific">Trichomonas vaginalis (strain ATCC PRA-98 / G3)</name>
    <dbReference type="NCBI Taxonomy" id="412133"/>
    <lineage>
        <taxon>Eukaryota</taxon>
        <taxon>Metamonada</taxon>
        <taxon>Parabasalia</taxon>
        <taxon>Trichomonadida</taxon>
        <taxon>Trichomonadidae</taxon>
        <taxon>Trichomonas</taxon>
    </lineage>
</organism>
<evidence type="ECO:0000256" key="1">
    <source>
        <dbReference type="SAM" id="MobiDB-lite"/>
    </source>
</evidence>
<dbReference type="InParanoid" id="A2EKT3"/>
<proteinExistence type="predicted"/>
<dbReference type="InterPro" id="IPR006816">
    <property type="entry name" value="ELMO_dom"/>
</dbReference>
<dbReference type="AlphaFoldDB" id="A2EKT3"/>
<dbReference type="STRING" id="5722.A2EKT3"/>
<dbReference type="VEuPathDB" id="TrichDB:TVAGG3_0865280"/>
<evidence type="ECO:0000313" key="4">
    <source>
        <dbReference type="Proteomes" id="UP000001542"/>
    </source>
</evidence>
<gene>
    <name evidence="3" type="ORF">TVAG_310170</name>
</gene>
<protein>
    <recommendedName>
        <fullName evidence="2">ELMO domain-containing protein</fullName>
    </recommendedName>
</protein>
<dbReference type="EMBL" id="DS113416">
    <property type="protein sequence ID" value="EAY06730.1"/>
    <property type="molecule type" value="Genomic_DNA"/>
</dbReference>
<reference evidence="3" key="2">
    <citation type="journal article" date="2007" name="Science">
        <title>Draft genome sequence of the sexually transmitted pathogen Trichomonas vaginalis.</title>
        <authorList>
            <person name="Carlton J.M."/>
            <person name="Hirt R.P."/>
            <person name="Silva J.C."/>
            <person name="Delcher A.L."/>
            <person name="Schatz M."/>
            <person name="Zhao Q."/>
            <person name="Wortman J.R."/>
            <person name="Bidwell S.L."/>
            <person name="Alsmark U.C.M."/>
            <person name="Besteiro S."/>
            <person name="Sicheritz-Ponten T."/>
            <person name="Noel C.J."/>
            <person name="Dacks J.B."/>
            <person name="Foster P.G."/>
            <person name="Simillion C."/>
            <person name="Van de Peer Y."/>
            <person name="Miranda-Saavedra D."/>
            <person name="Barton G.J."/>
            <person name="Westrop G.D."/>
            <person name="Mueller S."/>
            <person name="Dessi D."/>
            <person name="Fiori P.L."/>
            <person name="Ren Q."/>
            <person name="Paulsen I."/>
            <person name="Zhang H."/>
            <person name="Bastida-Corcuera F.D."/>
            <person name="Simoes-Barbosa A."/>
            <person name="Brown M.T."/>
            <person name="Hayes R.D."/>
            <person name="Mukherjee M."/>
            <person name="Okumura C.Y."/>
            <person name="Schneider R."/>
            <person name="Smith A.J."/>
            <person name="Vanacova S."/>
            <person name="Villalvazo M."/>
            <person name="Haas B.J."/>
            <person name="Pertea M."/>
            <person name="Feldblyum T.V."/>
            <person name="Utterback T.R."/>
            <person name="Shu C.L."/>
            <person name="Osoegawa K."/>
            <person name="de Jong P.J."/>
            <person name="Hrdy I."/>
            <person name="Horvathova L."/>
            <person name="Zubacova Z."/>
            <person name="Dolezal P."/>
            <person name="Malik S.B."/>
            <person name="Logsdon J.M. Jr."/>
            <person name="Henze K."/>
            <person name="Gupta A."/>
            <person name="Wang C.C."/>
            <person name="Dunne R.L."/>
            <person name="Upcroft J.A."/>
            <person name="Upcroft P."/>
            <person name="White O."/>
            <person name="Salzberg S.L."/>
            <person name="Tang P."/>
            <person name="Chiu C.-H."/>
            <person name="Lee Y.-S."/>
            <person name="Embley T.M."/>
            <person name="Coombs G.H."/>
            <person name="Mottram J.C."/>
            <person name="Tachezy J."/>
            <person name="Fraser-Liggett C.M."/>
            <person name="Johnson P.J."/>
        </authorList>
    </citation>
    <scope>NUCLEOTIDE SEQUENCE [LARGE SCALE GENOMIC DNA]</scope>
    <source>
        <strain evidence="3">G3</strain>
    </source>
</reference>
<evidence type="ECO:0000259" key="2">
    <source>
        <dbReference type="PROSITE" id="PS51335"/>
    </source>
</evidence>
<reference evidence="3" key="1">
    <citation type="submission" date="2006-10" db="EMBL/GenBank/DDBJ databases">
        <authorList>
            <person name="Amadeo P."/>
            <person name="Zhao Q."/>
            <person name="Wortman J."/>
            <person name="Fraser-Liggett C."/>
            <person name="Carlton J."/>
        </authorList>
    </citation>
    <scope>NUCLEOTIDE SEQUENCE</scope>
    <source>
        <strain evidence="3">G3</strain>
    </source>
</reference>
<dbReference type="RefSeq" id="XP_001318953.1">
    <property type="nucleotide sequence ID" value="XM_001318918.1"/>
</dbReference>
<feature type="compositionally biased region" description="Basic and acidic residues" evidence="1">
    <location>
        <begin position="36"/>
        <end position="67"/>
    </location>
</feature>
<dbReference type="PANTHER" id="PTHR12771">
    <property type="entry name" value="ENGULFMENT AND CELL MOTILITY"/>
    <property type="match status" value="1"/>
</dbReference>
<dbReference type="InterPro" id="IPR050868">
    <property type="entry name" value="ELMO_domain-containing"/>
</dbReference>
<feature type="region of interest" description="Disordered" evidence="1">
    <location>
        <begin position="1"/>
        <end position="67"/>
    </location>
</feature>
<dbReference type="PROSITE" id="PS51335">
    <property type="entry name" value="ELMO"/>
    <property type="match status" value="1"/>
</dbReference>
<dbReference type="Proteomes" id="UP000001542">
    <property type="component" value="Unassembled WGS sequence"/>
</dbReference>
<dbReference type="Pfam" id="PF04727">
    <property type="entry name" value="ELMO_CED12"/>
    <property type="match status" value="1"/>
</dbReference>
<dbReference type="OrthoDB" id="67155at2759"/>